<dbReference type="EMBL" id="AOIK01000043">
    <property type="protein sequence ID" value="ELY83624.1"/>
    <property type="molecule type" value="Genomic_DNA"/>
</dbReference>
<name>L9ZB64_NATA2</name>
<keyword evidence="2" id="KW-1185">Reference proteome</keyword>
<protein>
    <recommendedName>
        <fullName evidence="3">Transglutaminase-like domain-containing protein</fullName>
    </recommendedName>
</protein>
<dbReference type="RefSeq" id="WP_007110768.1">
    <property type="nucleotide sequence ID" value="NZ_AOIK01000043.1"/>
</dbReference>
<organism evidence="1 2">
    <name type="scientific">Natrinema altunense (strain JCM 12890 / CGMCC 1.3731 / AJ2)</name>
    <dbReference type="NCBI Taxonomy" id="1227494"/>
    <lineage>
        <taxon>Archaea</taxon>
        <taxon>Methanobacteriati</taxon>
        <taxon>Methanobacteriota</taxon>
        <taxon>Stenosarchaea group</taxon>
        <taxon>Halobacteria</taxon>
        <taxon>Halobacteriales</taxon>
        <taxon>Natrialbaceae</taxon>
        <taxon>Natrinema</taxon>
    </lineage>
</organism>
<dbReference type="PATRIC" id="fig|1227494.3.peg.3561"/>
<sequence length="186" mass="21660">MRDYTQFMEPGSFSFITQRIDDEFPRFQPRKIKYLCVIFEILRQGVDYHKSGRKVPPASQMMDRLSGDCEDQSVLINSMFEAAGLNSGFLEVKIPGHSTGHLVSLVEEPLGDINETCRQIRRFYLENYNITAGDIYYDQFNGKNWIIADNFSDYPGHSKALVNEDYIKENGSTWRWNEFKEFLESP</sequence>
<dbReference type="AlphaFoldDB" id="L9ZB64"/>
<reference evidence="1 2" key="1">
    <citation type="journal article" date="2014" name="PLoS Genet.">
        <title>Phylogenetically driven sequencing of extremely halophilic archaea reveals strategies for static and dynamic osmo-response.</title>
        <authorList>
            <person name="Becker E.A."/>
            <person name="Seitzer P.M."/>
            <person name="Tritt A."/>
            <person name="Larsen D."/>
            <person name="Krusor M."/>
            <person name="Yao A.I."/>
            <person name="Wu D."/>
            <person name="Madern D."/>
            <person name="Eisen J.A."/>
            <person name="Darling A.E."/>
            <person name="Facciotti M.T."/>
        </authorList>
    </citation>
    <scope>NUCLEOTIDE SEQUENCE [LARGE SCALE GENOMIC DNA]</scope>
    <source>
        <strain evidence="1 2">JCM 12890</strain>
    </source>
</reference>
<dbReference type="Proteomes" id="UP000011511">
    <property type="component" value="Unassembled WGS sequence"/>
</dbReference>
<evidence type="ECO:0000313" key="2">
    <source>
        <dbReference type="Proteomes" id="UP000011511"/>
    </source>
</evidence>
<proteinExistence type="predicted"/>
<evidence type="ECO:0000313" key="1">
    <source>
        <dbReference type="EMBL" id="ELY83624.1"/>
    </source>
</evidence>
<evidence type="ECO:0008006" key="3">
    <source>
        <dbReference type="Google" id="ProtNLM"/>
    </source>
</evidence>
<accession>L9ZB64</accession>
<gene>
    <name evidence="1" type="ORF">C485_17767</name>
</gene>
<comment type="caution">
    <text evidence="1">The sequence shown here is derived from an EMBL/GenBank/DDBJ whole genome shotgun (WGS) entry which is preliminary data.</text>
</comment>